<dbReference type="UniPathway" id="UPA01057">
    <property type="reaction ID" value="UER00900"/>
</dbReference>
<evidence type="ECO:0000256" key="3">
    <source>
        <dbReference type="HAMAP-Rule" id="MF_01660"/>
    </source>
</evidence>
<protein>
    <recommendedName>
        <fullName evidence="3">Putative 2-succinyl-6-hydroxy-2,4-cyclohexadiene-1-carboxylate synthase</fullName>
        <shortName evidence="3">SHCHC synthase</shortName>
        <ecNumber evidence="3">4.2.99.20</ecNumber>
    </recommendedName>
</protein>
<evidence type="ECO:0000256" key="2">
    <source>
        <dbReference type="ARBA" id="ARBA00023239"/>
    </source>
</evidence>
<dbReference type="EMBL" id="SCLP01000002">
    <property type="protein sequence ID" value="TFF47489.1"/>
    <property type="molecule type" value="Genomic_DNA"/>
</dbReference>
<comment type="pathway">
    <text evidence="3">Quinol/quinone metabolism; menaquinone biosynthesis.</text>
</comment>
<feature type="domain" description="AB hydrolase-1" evidence="4">
    <location>
        <begin position="20"/>
        <end position="254"/>
    </location>
</feature>
<dbReference type="EMBL" id="LDER01000127">
    <property type="protein sequence ID" value="RVU64741.1"/>
    <property type="molecule type" value="Genomic_DNA"/>
</dbReference>
<dbReference type="GO" id="GO:0070205">
    <property type="term" value="F:2-succinyl-6-hydroxy-2,4-cyclohexadiene-1-carboxylate synthase activity"/>
    <property type="evidence" value="ECO:0007669"/>
    <property type="project" value="UniProtKB-UniRule"/>
</dbReference>
<comment type="function">
    <text evidence="3">Catalyzes a proton abstraction reaction that results in 2,5-elimination of pyruvate from 2-succinyl-5-enolpyruvyl-6-hydroxy-3-cyclohexene-1-carboxylate (SEPHCHC) and the formation of 2-succinyl-6-hydroxy-2,4-cyclohexadiene-1-carboxylate (SHCHC).</text>
</comment>
<reference evidence="8 11" key="3">
    <citation type="submission" date="2019-01" db="EMBL/GenBank/DDBJ databases">
        <title>Draft genome sequence of Bacillus sp. DPC6431.</title>
        <authorList>
            <person name="Arbulu S."/>
            <person name="Murphy K."/>
            <person name="O'Sullivan O."/>
            <person name="Rea M.C."/>
            <person name="Hill C."/>
            <person name="Ross R.P."/>
        </authorList>
    </citation>
    <scope>NUCLEOTIDE SEQUENCE [LARGE SCALE GENOMIC DNA]</scope>
    <source>
        <strain evidence="8 11">DPC6431</strain>
    </source>
</reference>
<evidence type="ECO:0000313" key="12">
    <source>
        <dbReference type="Proteomes" id="UP000501107"/>
    </source>
</evidence>
<dbReference type="InterPro" id="IPR022485">
    <property type="entry name" value="SHCHC_synthase_MenH"/>
</dbReference>
<dbReference type="AlphaFoldDB" id="A0A0B5NTG3"/>
<keyword evidence="2 3" id="KW-0456">Lyase</keyword>
<dbReference type="Proteomes" id="UP000286687">
    <property type="component" value="Unassembled WGS sequence"/>
</dbReference>
<dbReference type="EC" id="4.2.99.20" evidence="3"/>
<dbReference type="SUPFAM" id="SSF53474">
    <property type="entry name" value="alpha/beta-Hydrolases"/>
    <property type="match status" value="1"/>
</dbReference>
<dbReference type="InterPro" id="IPR000073">
    <property type="entry name" value="AB_hydrolase_1"/>
</dbReference>
<dbReference type="PANTHER" id="PTHR42916:SF1">
    <property type="entry name" value="PROTEIN PHYLLO, CHLOROPLASTIC"/>
    <property type="match status" value="1"/>
</dbReference>
<organism evidence="8 11">
    <name type="scientific">Bacillus thuringiensis</name>
    <dbReference type="NCBI Taxonomy" id="1428"/>
    <lineage>
        <taxon>Bacteria</taxon>
        <taxon>Bacillati</taxon>
        <taxon>Bacillota</taxon>
        <taxon>Bacilli</taxon>
        <taxon>Bacillales</taxon>
        <taxon>Bacillaceae</taxon>
        <taxon>Bacillus</taxon>
        <taxon>Bacillus cereus group</taxon>
    </lineage>
</organism>
<dbReference type="Proteomes" id="UP000031876">
    <property type="component" value="Chromosome"/>
</dbReference>
<comment type="catalytic activity">
    <reaction evidence="3">
        <text>5-enolpyruvoyl-6-hydroxy-2-succinyl-cyclohex-3-ene-1-carboxylate = (1R,6R)-6-hydroxy-2-succinyl-cyclohexa-2,4-diene-1-carboxylate + pyruvate</text>
        <dbReference type="Rhea" id="RHEA:25597"/>
        <dbReference type="ChEBI" id="CHEBI:15361"/>
        <dbReference type="ChEBI" id="CHEBI:58689"/>
        <dbReference type="ChEBI" id="CHEBI:58818"/>
        <dbReference type="EC" id="4.2.99.20"/>
    </reaction>
</comment>
<dbReference type="UniPathway" id="UPA00079"/>
<dbReference type="Proteomes" id="UP000297630">
    <property type="component" value="Unassembled WGS sequence"/>
</dbReference>
<gene>
    <name evidence="3 8" type="primary">menH</name>
    <name evidence="5" type="ORF">BF38_610</name>
    <name evidence="7" type="ORF">BM74_07885</name>
    <name evidence="8" type="ORF">EQ803_04225</name>
    <name evidence="6" type="ORF">FOC89_10810</name>
</gene>
<evidence type="ECO:0000313" key="8">
    <source>
        <dbReference type="EMBL" id="TFF47489.1"/>
    </source>
</evidence>
<dbReference type="GO" id="GO:0009234">
    <property type="term" value="P:menaquinone biosynthetic process"/>
    <property type="evidence" value="ECO:0007669"/>
    <property type="project" value="UniProtKB-UniRule"/>
</dbReference>
<dbReference type="EMBL" id="CP053980">
    <property type="protein sequence ID" value="QKH24485.1"/>
    <property type="molecule type" value="Genomic_DNA"/>
</dbReference>
<dbReference type="NCBIfam" id="TIGR03695">
    <property type="entry name" value="menH_SHCHC"/>
    <property type="match status" value="1"/>
</dbReference>
<evidence type="ECO:0000313" key="9">
    <source>
        <dbReference type="Proteomes" id="UP000031876"/>
    </source>
</evidence>
<evidence type="ECO:0000256" key="1">
    <source>
        <dbReference type="ARBA" id="ARBA00022428"/>
    </source>
</evidence>
<reference evidence="6 12" key="4">
    <citation type="submission" date="2020-05" db="EMBL/GenBank/DDBJ databases">
        <title>FDA dAtabase for Regulatory Grade micrObial Sequences (FDA-ARGOS): Supporting development and validation of Infectious Disease Dx tests.</title>
        <authorList>
            <person name="Nelson B."/>
            <person name="Plummer A."/>
            <person name="Tallon L."/>
            <person name="Sadzewicz L."/>
            <person name="Zhao X."/>
            <person name="Vavikolanu K."/>
            <person name="Mehta A."/>
            <person name="Aluvathingal J."/>
            <person name="Nadendla S."/>
            <person name="Myers T."/>
            <person name="Yan Y."/>
            <person name="Sichtig H."/>
        </authorList>
    </citation>
    <scope>NUCLEOTIDE SEQUENCE [LARGE SCALE GENOMIC DNA]</scope>
    <source>
        <strain evidence="6 12">FDAARGOS_795</strain>
    </source>
</reference>
<reference evidence="5 9" key="1">
    <citation type="journal article" date="2015" name="Genome Announc.">
        <title>Complete genome sequences for 35 biothreat assay-relevant bacillus species.</title>
        <authorList>
            <person name="Johnson S.L."/>
            <person name="Daligault H.E."/>
            <person name="Davenport K.W."/>
            <person name="Jaissle J."/>
            <person name="Frey K.G."/>
            <person name="Ladner J.T."/>
            <person name="Broomall S.M."/>
            <person name="Bishop-Lilly K.A."/>
            <person name="Bruce D.C."/>
            <person name="Gibbons H.S."/>
            <person name="Coyne S.R."/>
            <person name="Lo C.C."/>
            <person name="Meincke L."/>
            <person name="Munk A.C."/>
            <person name="Koroleva G.I."/>
            <person name="Rosenzweig C.N."/>
            <person name="Palacios G.F."/>
            <person name="Redden C.L."/>
            <person name="Minogue T.D."/>
            <person name="Chain P.S."/>
        </authorList>
    </citation>
    <scope>NUCLEOTIDE SEQUENCE [LARGE SCALE GENOMIC DNA]</scope>
    <source>
        <strain evidence="5 9">HD1011</strain>
    </source>
</reference>
<accession>A0A0B5NTG3</accession>
<proteinExistence type="inferred from homology"/>
<dbReference type="EMBL" id="CP009335">
    <property type="protein sequence ID" value="AJG75428.1"/>
    <property type="molecule type" value="Genomic_DNA"/>
</dbReference>
<comment type="similarity">
    <text evidence="3">Belongs to the AB hydrolase superfamily. MenH family.</text>
</comment>
<dbReference type="PRINTS" id="PR00412">
    <property type="entry name" value="EPOXHYDRLASE"/>
</dbReference>
<evidence type="ECO:0000313" key="5">
    <source>
        <dbReference type="EMBL" id="AJG75428.1"/>
    </source>
</evidence>
<comment type="subunit">
    <text evidence="3">Monomer.</text>
</comment>
<dbReference type="Proteomes" id="UP000501107">
    <property type="component" value="Chromosome"/>
</dbReference>
<sequence>MNVTLQGVSYEYEVVGSGEPLLLLHGFTGSMETWRSFVPSWSEQFQVILVDIVGHGKTESPEDVTHYDIRNAALQMKELLDYLHIEKAHILGYSMGGRLAITMACLYPEYVRSLLLENCTAGLEREDERKERCEKDERLADKIEREGIESFVTMWENIPLFETQKSLAQNVQEAVRKERLANNSNGLANSLRGMGTGAQPSWWNELQNLKMPVLLMNGEYDEKFFRILKNIEKCVSDAKFVKIDGAGHAIHVEQPEKFDTIVKGFLKTMQ</sequence>
<reference evidence="7 10" key="2">
    <citation type="submission" date="2018-01" db="EMBL/GenBank/DDBJ databases">
        <title>Complete genome sequence of G25-42.</title>
        <authorList>
            <person name="Zheng Z."/>
            <person name="Sun M."/>
        </authorList>
    </citation>
    <scope>NUCLEOTIDE SEQUENCE [LARGE SCALE GENOMIC DNA]</scope>
    <source>
        <strain evidence="7 10">G25-42</strain>
    </source>
</reference>
<dbReference type="InterPro" id="IPR000639">
    <property type="entry name" value="Epox_hydrolase-like"/>
</dbReference>
<comment type="pathway">
    <text evidence="3">Quinol/quinone metabolism; 1,4-dihydroxy-2-naphthoate biosynthesis; 1,4-dihydroxy-2-naphthoate from chorismate: step 3/7.</text>
</comment>
<dbReference type="PANTHER" id="PTHR42916">
    <property type="entry name" value="2-SUCCINYL-5-ENOLPYRUVYL-6-HYDROXY-3-CYCLOHEXENE-1-CARBOXYLATE SYNTHASE"/>
    <property type="match status" value="1"/>
</dbReference>
<dbReference type="Gene3D" id="3.40.50.1820">
    <property type="entry name" value="alpha/beta hydrolase"/>
    <property type="match status" value="1"/>
</dbReference>
<dbReference type="Pfam" id="PF00561">
    <property type="entry name" value="Abhydrolase_1"/>
    <property type="match status" value="1"/>
</dbReference>
<dbReference type="RefSeq" id="WP_001103368.1">
    <property type="nucleotide sequence ID" value="NZ_CP009335.1"/>
</dbReference>
<dbReference type="InterPro" id="IPR029058">
    <property type="entry name" value="AB_hydrolase_fold"/>
</dbReference>
<evidence type="ECO:0000313" key="7">
    <source>
        <dbReference type="EMBL" id="RVU64741.1"/>
    </source>
</evidence>
<keyword evidence="1 3" id="KW-0474">Menaquinone biosynthesis</keyword>
<dbReference type="PRINTS" id="PR00111">
    <property type="entry name" value="ABHYDROLASE"/>
</dbReference>
<evidence type="ECO:0000313" key="6">
    <source>
        <dbReference type="EMBL" id="QKH24485.1"/>
    </source>
</evidence>
<dbReference type="KEGG" id="btw:BF38_610"/>
<dbReference type="HAMAP" id="MF_01660">
    <property type="entry name" value="MenH"/>
    <property type="match status" value="1"/>
</dbReference>
<name>A0A0B5NTG3_BACTU</name>
<evidence type="ECO:0000259" key="4">
    <source>
        <dbReference type="Pfam" id="PF00561"/>
    </source>
</evidence>
<evidence type="ECO:0000313" key="10">
    <source>
        <dbReference type="Proteomes" id="UP000286687"/>
    </source>
</evidence>
<evidence type="ECO:0000313" key="11">
    <source>
        <dbReference type="Proteomes" id="UP000297630"/>
    </source>
</evidence>